<dbReference type="EMBL" id="QVFD01000001">
    <property type="protein sequence ID" value="RGC51029.1"/>
    <property type="molecule type" value="Genomic_DNA"/>
</dbReference>
<evidence type="ECO:0000313" key="3">
    <source>
        <dbReference type="Proteomes" id="UP000260773"/>
    </source>
</evidence>
<dbReference type="OrthoDB" id="9796509at2"/>
<keyword evidence="4" id="KW-1185">Reference proteome</keyword>
<proteinExistence type="predicted"/>
<sequence length="106" mass="12381">MGQPKDSEFKDRDTMTLDLDDGGKLECIVLNVFPVNNREYIALLPMNDEGHVEEDAQIFLYRFEELGDDEVNLETIEDDDEFELVSDYFDEMLDEQEFNELFNGAE</sequence>
<evidence type="ECO:0000313" key="4">
    <source>
        <dbReference type="Proteomes" id="UP000261231"/>
    </source>
</evidence>
<dbReference type="GeneID" id="74988621"/>
<evidence type="ECO:0000313" key="2">
    <source>
        <dbReference type="EMBL" id="RGC51029.1"/>
    </source>
</evidence>
<dbReference type="Pfam" id="PF06949">
    <property type="entry name" value="DUF1292"/>
    <property type="match status" value="1"/>
</dbReference>
<dbReference type="InterPro" id="IPR009711">
    <property type="entry name" value="UPF0473"/>
</dbReference>
<dbReference type="AlphaFoldDB" id="A0A3E2TF30"/>
<comment type="caution">
    <text evidence="1">The sequence shown here is derived from an EMBL/GenBank/DDBJ whole genome shotgun (WGS) entry which is preliminary data.</text>
</comment>
<accession>A0A3E2TF30</accession>
<organism evidence="1 3">
    <name type="scientific">Coprococcus catus</name>
    <dbReference type="NCBI Taxonomy" id="116085"/>
    <lineage>
        <taxon>Bacteria</taxon>
        <taxon>Bacillati</taxon>
        <taxon>Bacillota</taxon>
        <taxon>Clostridia</taxon>
        <taxon>Lachnospirales</taxon>
        <taxon>Lachnospiraceae</taxon>
        <taxon>Coprococcus</taxon>
    </lineage>
</organism>
<dbReference type="RefSeq" id="WP_015515390.1">
    <property type="nucleotide sequence ID" value="NZ_JAAXCM010000064.1"/>
</dbReference>
<gene>
    <name evidence="1" type="ORF">DW070_15565</name>
    <name evidence="2" type="ORF">DW747_00550</name>
</gene>
<protein>
    <submittedName>
        <fullName evidence="1">DUF1292 domain-containing protein</fullName>
    </submittedName>
</protein>
<evidence type="ECO:0000313" key="1">
    <source>
        <dbReference type="EMBL" id="RGB73966.1"/>
    </source>
</evidence>
<reference evidence="3 4" key="1">
    <citation type="submission" date="2018-08" db="EMBL/GenBank/DDBJ databases">
        <title>A genome reference for cultivated species of the human gut microbiota.</title>
        <authorList>
            <person name="Zou Y."/>
            <person name="Xue W."/>
            <person name="Luo G."/>
        </authorList>
    </citation>
    <scope>NUCLEOTIDE SEQUENCE [LARGE SCALE GENOMIC DNA]</scope>
    <source>
        <strain evidence="1 3">AF45-17</strain>
        <strain evidence="2 4">AM28-39</strain>
    </source>
</reference>
<dbReference type="Proteomes" id="UP000261231">
    <property type="component" value="Unassembled WGS sequence"/>
</dbReference>
<name>A0A3E2TF30_9FIRM</name>
<dbReference type="Proteomes" id="UP000260773">
    <property type="component" value="Unassembled WGS sequence"/>
</dbReference>
<dbReference type="EMBL" id="QVEP01000062">
    <property type="protein sequence ID" value="RGB73966.1"/>
    <property type="molecule type" value="Genomic_DNA"/>
</dbReference>